<sequence length="457" mass="48860">MRVSKIGKALSRLYVQVLIGIVAGVLVGHFYPDIGSQLKPLGDLFIKLIRMLLAPIIFASVVVGIARMNDLHEAGRVGVKAVVYFEIASTIALAIGLVVVNVIKPGSGMNIDPAHIDGSAISTYAHAAQQHGMLEFFMSIVPNSIVGAFANGDILPIIFFSLLFAIALARLGPRTAPFVDMLDMFLQGMFGVVRIVMVVAPVGAFGGMAFTIAKYGIGTLASFGQLMLCLYLTSIFFVVVVLGLVMRMTGLSLWKYLRYIKDEIFITLGTASTEAVLPQMLFKMEKLGCSRPVVGMVLPTGYTFNADGTAIYLTMASMFVAQAMNIHLTIWDQLLLLGVLLLTSKGSAGVAGAGFVALAATLASMHKIPVSGLVLLLGVDRFLNEVRAVTNLIGNGVATIVVARWEGALDMNKAHAMLNRTDTSIDALESPDEAPTDPTPPKDAMIRSHTHLQAGRH</sequence>
<dbReference type="PANTHER" id="PTHR42865">
    <property type="entry name" value="PROTON/GLUTAMATE-ASPARTATE SYMPORTER"/>
    <property type="match status" value="1"/>
</dbReference>
<dbReference type="InterPro" id="IPR018107">
    <property type="entry name" value="Na-dicarboxylate_symporter_CS"/>
</dbReference>
<dbReference type="PANTHER" id="PTHR42865:SF1">
    <property type="entry name" value="AEROBIC C4-DICARBOXYLATE TRANSPORT PROTEIN"/>
    <property type="match status" value="1"/>
</dbReference>
<feature type="transmembrane region" description="Helical" evidence="8">
    <location>
        <begin position="223"/>
        <end position="244"/>
    </location>
</feature>
<keyword evidence="6 8" id="KW-0472">Membrane</keyword>
<accession>A0ABX2BPL7</accession>
<evidence type="ECO:0000256" key="6">
    <source>
        <dbReference type="ARBA" id="ARBA00023136"/>
    </source>
</evidence>
<feature type="region of interest" description="Disordered" evidence="7">
    <location>
        <begin position="425"/>
        <end position="457"/>
    </location>
</feature>
<keyword evidence="5 8" id="KW-1133">Transmembrane helix</keyword>
<dbReference type="EMBL" id="WOEY01000040">
    <property type="protein sequence ID" value="NPT41745.1"/>
    <property type="molecule type" value="Genomic_DNA"/>
</dbReference>
<dbReference type="Gene3D" id="1.10.3860.10">
    <property type="entry name" value="Sodium:dicarboxylate symporter"/>
    <property type="match status" value="1"/>
</dbReference>
<feature type="transmembrane region" description="Helical" evidence="8">
    <location>
        <begin position="51"/>
        <end position="69"/>
    </location>
</feature>
<feature type="transmembrane region" description="Helical" evidence="8">
    <location>
        <begin position="192"/>
        <end position="217"/>
    </location>
</feature>
<dbReference type="InterPro" id="IPR001991">
    <property type="entry name" value="Na-dicarboxylate_symporter"/>
</dbReference>
<feature type="transmembrane region" description="Helical" evidence="8">
    <location>
        <begin position="81"/>
        <end position="103"/>
    </location>
</feature>
<dbReference type="Pfam" id="PF00375">
    <property type="entry name" value="SDF"/>
    <property type="match status" value="1"/>
</dbReference>
<reference evidence="9 10" key="1">
    <citation type="submission" date="2019-11" db="EMBL/GenBank/DDBJ databases">
        <title>Metabolism of dissolved organic matter in forest soils.</title>
        <authorList>
            <person name="Cyle K.T."/>
            <person name="Wilhelm R.C."/>
            <person name="Martinez C.E."/>
        </authorList>
    </citation>
    <scope>NUCLEOTIDE SEQUENCE [LARGE SCALE GENOMIC DNA]</scope>
    <source>
        <strain evidence="9 10">1N</strain>
    </source>
</reference>
<proteinExistence type="predicted"/>
<evidence type="ECO:0000256" key="1">
    <source>
        <dbReference type="ARBA" id="ARBA00004141"/>
    </source>
</evidence>
<dbReference type="RefSeq" id="WP_172310291.1">
    <property type="nucleotide sequence ID" value="NZ_WOEY01000040.1"/>
</dbReference>
<dbReference type="PROSITE" id="PS00713">
    <property type="entry name" value="NA_DICARBOXYL_SYMP_1"/>
    <property type="match status" value="1"/>
</dbReference>
<keyword evidence="4" id="KW-0769">Symport</keyword>
<keyword evidence="3 8" id="KW-0812">Transmembrane</keyword>
<feature type="transmembrane region" description="Helical" evidence="8">
    <location>
        <begin position="334"/>
        <end position="360"/>
    </location>
</feature>
<evidence type="ECO:0000256" key="4">
    <source>
        <dbReference type="ARBA" id="ARBA00022847"/>
    </source>
</evidence>
<evidence type="ECO:0000256" key="5">
    <source>
        <dbReference type="ARBA" id="ARBA00022989"/>
    </source>
</evidence>
<organism evidence="9 10">
    <name type="scientific">Paraburkholderia solitsugae</name>
    <dbReference type="NCBI Taxonomy" id="2675748"/>
    <lineage>
        <taxon>Bacteria</taxon>
        <taxon>Pseudomonadati</taxon>
        <taxon>Pseudomonadota</taxon>
        <taxon>Betaproteobacteria</taxon>
        <taxon>Burkholderiales</taxon>
        <taxon>Burkholderiaceae</taxon>
        <taxon>Paraburkholderia</taxon>
    </lineage>
</organism>
<dbReference type="SUPFAM" id="SSF118215">
    <property type="entry name" value="Proton glutamate symport protein"/>
    <property type="match status" value="1"/>
</dbReference>
<dbReference type="PRINTS" id="PR00173">
    <property type="entry name" value="EDTRNSPORT"/>
</dbReference>
<feature type="transmembrane region" description="Helical" evidence="8">
    <location>
        <begin position="154"/>
        <end position="171"/>
    </location>
</feature>
<dbReference type="NCBIfam" id="NF002461">
    <property type="entry name" value="PRK01663.1"/>
    <property type="match status" value="1"/>
</dbReference>
<feature type="transmembrane region" description="Helical" evidence="8">
    <location>
        <begin position="302"/>
        <end position="322"/>
    </location>
</feature>
<evidence type="ECO:0000256" key="8">
    <source>
        <dbReference type="SAM" id="Phobius"/>
    </source>
</evidence>
<comment type="subcellular location">
    <subcellularLocation>
        <location evidence="1">Membrane</location>
        <topology evidence="1">Multi-pass membrane protein</topology>
    </subcellularLocation>
</comment>
<dbReference type="Proteomes" id="UP000652198">
    <property type="component" value="Unassembled WGS sequence"/>
</dbReference>
<keyword evidence="10" id="KW-1185">Reference proteome</keyword>
<gene>
    <name evidence="9" type="primary">dctA</name>
    <name evidence="9" type="ORF">GNZ12_10515</name>
</gene>
<comment type="caution">
    <text evidence="9">The sequence shown here is derived from an EMBL/GenBank/DDBJ whole genome shotgun (WGS) entry which is preliminary data.</text>
</comment>
<feature type="compositionally biased region" description="Basic residues" evidence="7">
    <location>
        <begin position="448"/>
        <end position="457"/>
    </location>
</feature>
<name>A0ABX2BPL7_9BURK</name>
<evidence type="ECO:0000256" key="3">
    <source>
        <dbReference type="ARBA" id="ARBA00022692"/>
    </source>
</evidence>
<dbReference type="InterPro" id="IPR036458">
    <property type="entry name" value="Na:dicarbo_symporter_sf"/>
</dbReference>
<protein>
    <submittedName>
        <fullName evidence="9">C4-dicarboxylate transporter DctA</fullName>
    </submittedName>
</protein>
<feature type="transmembrane region" description="Helical" evidence="8">
    <location>
        <begin position="12"/>
        <end position="31"/>
    </location>
</feature>
<keyword evidence="2" id="KW-0813">Transport</keyword>
<evidence type="ECO:0000256" key="2">
    <source>
        <dbReference type="ARBA" id="ARBA00022448"/>
    </source>
</evidence>
<evidence type="ECO:0000313" key="9">
    <source>
        <dbReference type="EMBL" id="NPT41745.1"/>
    </source>
</evidence>
<evidence type="ECO:0000313" key="10">
    <source>
        <dbReference type="Proteomes" id="UP000652198"/>
    </source>
</evidence>
<evidence type="ECO:0000256" key="7">
    <source>
        <dbReference type="SAM" id="MobiDB-lite"/>
    </source>
</evidence>